<dbReference type="AlphaFoldDB" id="A0AAV2TRQ2"/>
<feature type="region of interest" description="Disordered" evidence="1">
    <location>
        <begin position="546"/>
        <end position="570"/>
    </location>
</feature>
<dbReference type="Proteomes" id="UP001497525">
    <property type="component" value="Unassembled WGS sequence"/>
</dbReference>
<reference evidence="2" key="1">
    <citation type="submission" date="2024-06" db="EMBL/GenBank/DDBJ databases">
        <authorList>
            <person name="Liu X."/>
            <person name="Lenzi L."/>
            <person name="Haldenby T S."/>
            <person name="Uol C."/>
        </authorList>
    </citation>
    <scope>NUCLEOTIDE SEQUENCE</scope>
</reference>
<evidence type="ECO:0000313" key="3">
    <source>
        <dbReference type="Proteomes" id="UP001497525"/>
    </source>
</evidence>
<evidence type="ECO:0000313" key="2">
    <source>
        <dbReference type="EMBL" id="CAL5140060.1"/>
    </source>
</evidence>
<gene>
    <name evidence="2" type="ORF">CDAUBV1_LOCUS15230</name>
</gene>
<evidence type="ECO:0000256" key="1">
    <source>
        <dbReference type="SAM" id="MobiDB-lite"/>
    </source>
</evidence>
<sequence length="1073" mass="116895">MNELKEPSKKKAKTVPKSAEESETTDPVRRGQVDAHVQAFLQAVLEHAHGSSLTNNGGVRKPKKSTRDAATQTEETEEISYNAANGSSFASLRTGDGTLSDLLQAPTGQLYSAGCVPNREMYSQETLNFVSQQQAYADQAQELSYVMPSRQYYTDNASCISSDALGAQKSGRISPSKVREVINQWVERYEQWFYQNFGLDVKTASLSEQSAPATSPATAITTFSSVENVPNPAVAQPNTVVSHAPVSYVVPEGSLCMPESHLFSPYVSLLPSFYTSAAFNRAFQQIAIQPPMPNLVNPMVVLSSQTVAPVYCQVPATSAIPPAVMTPPIPPTITSSFYIPPNGLGSLSVLSCNSSIPLTAPVNQNAAPPTVASFADLPTELQTSAMLAALSLPIVNGDKNNTSQWGPVMRYGTYGRLPSASEVELLSRQKASYQTNDQSNLVEQSAKNVDVSTVSKQASVNNKKMPPPPPTFILLRRQAMICALQLSCRERAKELFLREKEGTSGMKIDYPAELEVIAEKSISLKPVYLYTKLGKLSAAERRHFITEEESSGNTSGGCEMNQEGSNPQELSLPLKRSTFFEASKMYVCDLLIGDVLIAEGCSTSKLQARACVARQTFQILSKPCFLVGSVRRWEGVEYLVLCLSPKAELVPQLPPFLSDPFDSSKIIFNTETGNPEENFEVVNCKPFDDLWLYMGSLPLEALDDEAFTDRILAQSAEFSQMTIGFEVEVNTETGLFCGCALVDTHRSPSVSSRSVSATQKAAAANLLSSLRATQPVVGLQSDIATDPYEEVLPLWGISETSLVDTLMWGKEERDLAIDIEQLEAHCEVPSNPSSVRASGSAENNDVPDSSDGNIFSSPEHLDNLLQAYAVAALVTPLRLSYSTVPPSLWPTVRQLASNWGLLSQVVCHPSDQSSLPFLLVCKRAPLPRLKRSLYEKGAYGCFCLLSKGNLSTDALKRLLLADPLFYENSEQNHIGSESSPRTPTNSPSFCRSFSPSIFGTGDDPYRDEPVTRLARQFVSTDPKRFAVKSEPMADESKPETDDCVLVTAELNQPSNAIEILDDLPRTLIPGIDF</sequence>
<accession>A0AAV2TRQ2</accession>
<protein>
    <recommendedName>
        <fullName evidence="4">DRBM domain-containing protein</fullName>
    </recommendedName>
</protein>
<proteinExistence type="predicted"/>
<dbReference type="EMBL" id="CAXLJL010000689">
    <property type="protein sequence ID" value="CAL5140060.1"/>
    <property type="molecule type" value="Genomic_DNA"/>
</dbReference>
<evidence type="ECO:0008006" key="4">
    <source>
        <dbReference type="Google" id="ProtNLM"/>
    </source>
</evidence>
<feature type="region of interest" description="Disordered" evidence="1">
    <location>
        <begin position="48"/>
        <end position="78"/>
    </location>
</feature>
<feature type="region of interest" description="Disordered" evidence="1">
    <location>
        <begin position="829"/>
        <end position="853"/>
    </location>
</feature>
<name>A0AAV2TRQ2_CALDB</name>
<feature type="compositionally biased region" description="Polar residues" evidence="1">
    <location>
        <begin position="830"/>
        <end position="853"/>
    </location>
</feature>
<organism evidence="2 3">
    <name type="scientific">Calicophoron daubneyi</name>
    <name type="common">Rumen fluke</name>
    <name type="synonym">Paramphistomum daubneyi</name>
    <dbReference type="NCBI Taxonomy" id="300641"/>
    <lineage>
        <taxon>Eukaryota</taxon>
        <taxon>Metazoa</taxon>
        <taxon>Spiralia</taxon>
        <taxon>Lophotrochozoa</taxon>
        <taxon>Platyhelminthes</taxon>
        <taxon>Trematoda</taxon>
        <taxon>Digenea</taxon>
        <taxon>Plagiorchiida</taxon>
        <taxon>Pronocephalata</taxon>
        <taxon>Paramphistomoidea</taxon>
        <taxon>Paramphistomidae</taxon>
        <taxon>Calicophoron</taxon>
    </lineage>
</organism>
<comment type="caution">
    <text evidence="2">The sequence shown here is derived from an EMBL/GenBank/DDBJ whole genome shotgun (WGS) entry which is preliminary data.</text>
</comment>
<feature type="region of interest" description="Disordered" evidence="1">
    <location>
        <begin position="1"/>
        <end position="31"/>
    </location>
</feature>